<dbReference type="EMBL" id="VFOK01000001">
    <property type="protein sequence ID" value="TQL34701.1"/>
    <property type="molecule type" value="Genomic_DNA"/>
</dbReference>
<evidence type="ECO:0000256" key="4">
    <source>
        <dbReference type="RuleBase" id="RU003560"/>
    </source>
</evidence>
<keyword evidence="3 4" id="KW-0663">Pyridoxal phosphate</keyword>
<dbReference type="CDD" id="cd00610">
    <property type="entry name" value="OAT_like"/>
    <property type="match status" value="1"/>
</dbReference>
<dbReference type="GO" id="GO:0030170">
    <property type="term" value="F:pyridoxal phosphate binding"/>
    <property type="evidence" value="ECO:0007669"/>
    <property type="project" value="InterPro"/>
</dbReference>
<dbReference type="PANTHER" id="PTHR43094:SF1">
    <property type="entry name" value="AMINOTRANSFERASE CLASS-III"/>
    <property type="match status" value="1"/>
</dbReference>
<dbReference type="InterPro" id="IPR015422">
    <property type="entry name" value="PyrdxlP-dep_Trfase_small"/>
</dbReference>
<comment type="caution">
    <text evidence="5">The sequence shown here is derived from an EMBL/GenBank/DDBJ whole genome shotgun (WGS) entry which is preliminary data.</text>
</comment>
<sequence>MTDARSLTDDDWDRCGRTFFDLADDDVMLGAWSERHTGPMSADFTSYDEATVRKLDRQHVFHSWSAQDLIDPMPIARAEGSHFWDYDGKRYLDFSSQLVNLNIGHQHPKVVKAIQEQAGRLATVAPGFANDARGEAARLIAEVAPGDLDTVFFTNGGAEANENAVRMARLHTGRPKVLAAYRSYHGSTAGAITLTGEPRRWPSEPAQPGVVHFWGPYLYRSAFHAETEEQECERALAHLRDMVTVEGPHTIAAIILEPVVGTNGILVPPDGYLQGVRDLCDEHGIVLIADEVMSGFGRCGEWFAVDAWDVVPDLITFAKGVNSGYVPLGGVIISPAVRDSFGERAYPGGLTYSGHPLACASAVAAITAMREEQVLEHAAALGQDVIGPGLRELAEKHPSIGEVRGLGAFWAIELVRDRETREPLVPFNAGGADAAPMTEFAAACRERGLWPFVHFNRTHVVPPCTTREEELREGLAILDEALGVADRYAQS</sequence>
<dbReference type="FunFam" id="3.40.640.10:FF:000004">
    <property type="entry name" value="Acetylornithine aminotransferase"/>
    <property type="match status" value="1"/>
</dbReference>
<dbReference type="Pfam" id="PF00202">
    <property type="entry name" value="Aminotran_3"/>
    <property type="match status" value="1"/>
</dbReference>
<dbReference type="Gene3D" id="3.40.640.10">
    <property type="entry name" value="Type I PLP-dependent aspartate aminotransferase-like (Major domain)"/>
    <property type="match status" value="1"/>
</dbReference>
<dbReference type="InterPro" id="IPR015424">
    <property type="entry name" value="PyrdxlP-dep_Trfase"/>
</dbReference>
<protein>
    <submittedName>
        <fullName evidence="5">Taurine--2-oxoglutarate transaminase</fullName>
    </submittedName>
</protein>
<comment type="similarity">
    <text evidence="2 4">Belongs to the class-III pyridoxal-phosphate-dependent aminotransferase family.</text>
</comment>
<dbReference type="GO" id="GO:0005829">
    <property type="term" value="C:cytosol"/>
    <property type="evidence" value="ECO:0007669"/>
    <property type="project" value="TreeGrafter"/>
</dbReference>
<dbReference type="GO" id="GO:0008483">
    <property type="term" value="F:transaminase activity"/>
    <property type="evidence" value="ECO:0007669"/>
    <property type="project" value="InterPro"/>
</dbReference>
<dbReference type="Gene3D" id="3.90.1150.10">
    <property type="entry name" value="Aspartate Aminotransferase, domain 1"/>
    <property type="match status" value="1"/>
</dbReference>
<dbReference type="AlphaFoldDB" id="A0A542XFV4"/>
<reference evidence="5 6" key="1">
    <citation type="submission" date="2019-06" db="EMBL/GenBank/DDBJ databases">
        <title>Sequencing the genomes of 1000 actinobacteria strains.</title>
        <authorList>
            <person name="Klenk H.-P."/>
        </authorList>
    </citation>
    <scope>NUCLEOTIDE SEQUENCE [LARGE SCALE GENOMIC DNA]</scope>
    <source>
        <strain evidence="5 6">DSM 24617</strain>
    </source>
</reference>
<keyword evidence="6" id="KW-1185">Reference proteome</keyword>
<dbReference type="Proteomes" id="UP000318336">
    <property type="component" value="Unassembled WGS sequence"/>
</dbReference>
<evidence type="ECO:0000256" key="3">
    <source>
        <dbReference type="ARBA" id="ARBA00022898"/>
    </source>
</evidence>
<dbReference type="NCBIfam" id="NF004718">
    <property type="entry name" value="PRK06062.1"/>
    <property type="match status" value="1"/>
</dbReference>
<dbReference type="PANTHER" id="PTHR43094">
    <property type="entry name" value="AMINOTRANSFERASE"/>
    <property type="match status" value="1"/>
</dbReference>
<dbReference type="PROSITE" id="PS00600">
    <property type="entry name" value="AA_TRANSFER_CLASS_3"/>
    <property type="match status" value="1"/>
</dbReference>
<gene>
    <name evidence="5" type="ORF">FB554_2878</name>
</gene>
<accession>A0A542XFV4</accession>
<dbReference type="InterPro" id="IPR015421">
    <property type="entry name" value="PyrdxlP-dep_Trfase_major"/>
</dbReference>
<comment type="cofactor">
    <cofactor evidence="1">
        <name>pyridoxal 5'-phosphate</name>
        <dbReference type="ChEBI" id="CHEBI:597326"/>
    </cofactor>
</comment>
<proteinExistence type="inferred from homology"/>
<organism evidence="5 6">
    <name type="scientific">Barrientosiimonas humi</name>
    <dbReference type="NCBI Taxonomy" id="999931"/>
    <lineage>
        <taxon>Bacteria</taxon>
        <taxon>Bacillati</taxon>
        <taxon>Actinomycetota</taxon>
        <taxon>Actinomycetes</taxon>
        <taxon>Micrococcales</taxon>
        <taxon>Dermacoccaceae</taxon>
        <taxon>Barrientosiimonas</taxon>
    </lineage>
</organism>
<evidence type="ECO:0000313" key="6">
    <source>
        <dbReference type="Proteomes" id="UP000318336"/>
    </source>
</evidence>
<name>A0A542XFV4_9MICO</name>
<evidence type="ECO:0000256" key="1">
    <source>
        <dbReference type="ARBA" id="ARBA00001933"/>
    </source>
</evidence>
<evidence type="ECO:0000313" key="5">
    <source>
        <dbReference type="EMBL" id="TQL34701.1"/>
    </source>
</evidence>
<dbReference type="InterPro" id="IPR005814">
    <property type="entry name" value="Aminotrans_3"/>
</dbReference>
<evidence type="ECO:0000256" key="2">
    <source>
        <dbReference type="ARBA" id="ARBA00008954"/>
    </source>
</evidence>
<dbReference type="SUPFAM" id="SSF53383">
    <property type="entry name" value="PLP-dependent transferases"/>
    <property type="match status" value="1"/>
</dbReference>
<dbReference type="InterPro" id="IPR049704">
    <property type="entry name" value="Aminotrans_3_PPA_site"/>
</dbReference>